<dbReference type="RefSeq" id="WP_111147311.1">
    <property type="nucleotide sequence ID" value="NZ_QKRB01000044.1"/>
</dbReference>
<name>A0A2W1LV71_9BACL</name>
<dbReference type="OrthoDB" id="2676652at2"/>
<reference evidence="1 2" key="1">
    <citation type="submission" date="2018-06" db="EMBL/GenBank/DDBJ databases">
        <title>Paenibacillus imtechensis sp. nov.</title>
        <authorList>
            <person name="Pinnaka A.K."/>
            <person name="Singh H."/>
            <person name="Kaur M."/>
        </authorList>
    </citation>
    <scope>NUCLEOTIDE SEQUENCE [LARGE SCALE GENOMIC DNA]</scope>
    <source>
        <strain evidence="1 2">SMB1</strain>
    </source>
</reference>
<dbReference type="EMBL" id="QKRB01000044">
    <property type="protein sequence ID" value="PZD95681.1"/>
    <property type="molecule type" value="Genomic_DNA"/>
</dbReference>
<dbReference type="Proteomes" id="UP000249522">
    <property type="component" value="Unassembled WGS sequence"/>
</dbReference>
<protein>
    <recommendedName>
        <fullName evidence="3">ParA family protein</fullName>
    </recommendedName>
</protein>
<proteinExistence type="predicted"/>
<comment type="caution">
    <text evidence="1">The sequence shown here is derived from an EMBL/GenBank/DDBJ whole genome shotgun (WGS) entry which is preliminary data.</text>
</comment>
<accession>A0A2W1LV71</accession>
<dbReference type="Gene3D" id="3.40.50.300">
    <property type="entry name" value="P-loop containing nucleotide triphosphate hydrolases"/>
    <property type="match status" value="1"/>
</dbReference>
<evidence type="ECO:0008006" key="3">
    <source>
        <dbReference type="Google" id="ProtNLM"/>
    </source>
</evidence>
<keyword evidence="2" id="KW-1185">Reference proteome</keyword>
<gene>
    <name evidence="1" type="ORF">DNH61_14285</name>
</gene>
<organism evidence="1 2">
    <name type="scientific">Paenibacillus sambharensis</name>
    <dbReference type="NCBI Taxonomy" id="1803190"/>
    <lineage>
        <taxon>Bacteria</taxon>
        <taxon>Bacillati</taxon>
        <taxon>Bacillota</taxon>
        <taxon>Bacilli</taxon>
        <taxon>Bacillales</taxon>
        <taxon>Paenibacillaceae</taxon>
        <taxon>Paenibacillus</taxon>
    </lineage>
</organism>
<sequence length="283" mass="31677">MSIGPIRAPLVTFTGSTPNIGTTTAALAAAWRIAERSSLPVAYFCLNLKSSKLHRYLRVDKPGITLDSLRPELKAGLLTPEKLRQAVFRPEAAPNLHILFGSMMRDQAEFFSPEEIRHLLDTARAVYGMIIADVNAYWDNAATVTALLEADSRILVTTTALTHFQEDTRRWLGQSSPLFGIPPAAYETVVIRPPWRNGGYTMKDIEKESGLAAIGELKLAEPYYAHLDSGSLEEWLGRHEQGKRAMQETADKLMNRHGIRFGSHIKRQPWYRKLLDHRNGVGS</sequence>
<evidence type="ECO:0000313" key="1">
    <source>
        <dbReference type="EMBL" id="PZD95681.1"/>
    </source>
</evidence>
<dbReference type="AlphaFoldDB" id="A0A2W1LV71"/>
<dbReference type="InterPro" id="IPR027417">
    <property type="entry name" value="P-loop_NTPase"/>
</dbReference>
<dbReference type="SUPFAM" id="SSF52540">
    <property type="entry name" value="P-loop containing nucleoside triphosphate hydrolases"/>
    <property type="match status" value="1"/>
</dbReference>
<evidence type="ECO:0000313" key="2">
    <source>
        <dbReference type="Proteomes" id="UP000249522"/>
    </source>
</evidence>